<dbReference type="Pfam" id="PF03102">
    <property type="entry name" value="NeuB"/>
    <property type="match status" value="1"/>
</dbReference>
<dbReference type="InterPro" id="IPR013785">
    <property type="entry name" value="Aldolase_TIM"/>
</dbReference>
<dbReference type="PANTHER" id="PTHR42966">
    <property type="entry name" value="N-ACETYLNEURAMINATE SYNTHASE"/>
    <property type="match status" value="1"/>
</dbReference>
<dbReference type="InterPro" id="IPR013974">
    <property type="entry name" value="SAF"/>
</dbReference>
<reference evidence="3" key="1">
    <citation type="submission" date="2017-09" db="EMBL/GenBank/DDBJ databases">
        <title>Depth-based differentiation of microbial function through sediment-hosted aquifers and enrichment of novel symbionts in the deep terrestrial subsurface.</title>
        <authorList>
            <person name="Probst A.J."/>
            <person name="Ladd B."/>
            <person name="Jarett J.K."/>
            <person name="Geller-Mcgrath D.E."/>
            <person name="Sieber C.M.K."/>
            <person name="Emerson J.B."/>
            <person name="Anantharaman K."/>
            <person name="Thomas B.C."/>
            <person name="Malmstrom R."/>
            <person name="Stieglmeier M."/>
            <person name="Klingl A."/>
            <person name="Woyke T."/>
            <person name="Ryan C.M."/>
            <person name="Banfield J.F."/>
        </authorList>
    </citation>
    <scope>NUCLEOTIDE SEQUENCE [LARGE SCALE GENOMIC DNA]</scope>
</reference>
<organism evidence="2 3">
    <name type="scientific">Candidatus Harrisonbacteria bacterium CG10_big_fil_rev_8_21_14_0_10_42_17</name>
    <dbReference type="NCBI Taxonomy" id="1974584"/>
    <lineage>
        <taxon>Bacteria</taxon>
        <taxon>Candidatus Harrisoniibacteriota</taxon>
    </lineage>
</organism>
<evidence type="ECO:0000259" key="1">
    <source>
        <dbReference type="PROSITE" id="PS50844"/>
    </source>
</evidence>
<dbReference type="GO" id="GO:0047444">
    <property type="term" value="F:N-acylneuraminate-9-phosphate synthase activity"/>
    <property type="evidence" value="ECO:0007669"/>
    <property type="project" value="TreeGrafter"/>
</dbReference>
<evidence type="ECO:0000313" key="3">
    <source>
        <dbReference type="Proteomes" id="UP000228635"/>
    </source>
</evidence>
<dbReference type="InterPro" id="IPR057736">
    <property type="entry name" value="SAF_PseI/NeuA/NeuB"/>
</dbReference>
<dbReference type="AlphaFoldDB" id="A0A2M6WIE8"/>
<dbReference type="SMART" id="SM00858">
    <property type="entry name" value="SAF"/>
    <property type="match status" value="1"/>
</dbReference>
<accession>A0A2M6WIE8</accession>
<dbReference type="InterPro" id="IPR051690">
    <property type="entry name" value="PseI-like"/>
</dbReference>
<dbReference type="CDD" id="cd11615">
    <property type="entry name" value="SAF_NeuB_like"/>
    <property type="match status" value="1"/>
</dbReference>
<dbReference type="SUPFAM" id="SSF51569">
    <property type="entry name" value="Aldolase"/>
    <property type="match status" value="1"/>
</dbReference>
<dbReference type="SUPFAM" id="SSF51269">
    <property type="entry name" value="AFP III-like domain"/>
    <property type="match status" value="1"/>
</dbReference>
<protein>
    <recommendedName>
        <fullName evidence="1">AFP-like domain-containing protein</fullName>
    </recommendedName>
</protein>
<evidence type="ECO:0000313" key="2">
    <source>
        <dbReference type="EMBL" id="PIT92562.1"/>
    </source>
</evidence>
<comment type="caution">
    <text evidence="2">The sequence shown here is derived from an EMBL/GenBank/DDBJ whole genome shotgun (WGS) entry which is preliminary data.</text>
</comment>
<dbReference type="PROSITE" id="PS50844">
    <property type="entry name" value="AFP_LIKE"/>
    <property type="match status" value="1"/>
</dbReference>
<name>A0A2M6WIE8_9BACT</name>
<feature type="domain" description="AFP-like" evidence="1">
    <location>
        <begin position="342"/>
        <end position="401"/>
    </location>
</feature>
<proteinExistence type="predicted"/>
<dbReference type="Gene3D" id="3.20.20.70">
    <property type="entry name" value="Aldolase class I"/>
    <property type="match status" value="1"/>
</dbReference>
<dbReference type="GO" id="GO:0016051">
    <property type="term" value="P:carbohydrate biosynthetic process"/>
    <property type="evidence" value="ECO:0007669"/>
    <property type="project" value="InterPro"/>
</dbReference>
<dbReference type="InterPro" id="IPR036732">
    <property type="entry name" value="AFP_Neu5c_C_sf"/>
</dbReference>
<dbReference type="EMBL" id="PFBA01000014">
    <property type="protein sequence ID" value="PIT92562.1"/>
    <property type="molecule type" value="Genomic_DNA"/>
</dbReference>
<gene>
    <name evidence="2" type="ORF">COU08_01715</name>
</gene>
<dbReference type="Gene3D" id="3.90.1210.10">
    <property type="entry name" value="Antifreeze-like/N-acetylneuraminic acid synthase C-terminal domain"/>
    <property type="match status" value="1"/>
</dbReference>
<sequence length="401" mass="44309">MGSKILKIRVGDKHIGGDAPCFIVAEAGANHEGIFENAIELIDAAKETGADGIKFQHYMAGKLVAKEAKRYWRLAGDKEGFQFDPNIYNDDQKSTFEEIDGIPRDRDHELRTYGENNNIVVFSTPFDFESVDHLDALGSPMFKIASGDLTYHQLLEYTARKGKPIILSTGAANMDEIRAAMNVIRKTGNDQIILLHCTLAYPTPLANANLLMMKHLEKEFPGAAIGLSDHTPGWEADVAAAMLGAVMIEKHFTHTPGPAKGDDMVGHSPDHDIGIGRKRFTEMVNSIRENEKKKLSVRMGLPFNEAIQCIKAGDHPEVLRGGSEKCVDEAVELKARAQARRSVVTELSLTAGTVIRAKHLKRFSIKRPGTGIAPFDIEKIEGRIVKTDLEADTVLRWEHFS</sequence>
<dbReference type="Proteomes" id="UP000228635">
    <property type="component" value="Unassembled WGS sequence"/>
</dbReference>
<dbReference type="Pfam" id="PF08666">
    <property type="entry name" value="SAF"/>
    <property type="match status" value="1"/>
</dbReference>
<dbReference type="InterPro" id="IPR006190">
    <property type="entry name" value="SAF_AFP_Neu5Ac"/>
</dbReference>
<dbReference type="InterPro" id="IPR013132">
    <property type="entry name" value="PseI/NeuA/B-like_N"/>
</dbReference>
<dbReference type="PANTHER" id="PTHR42966:SF1">
    <property type="entry name" value="SIALIC ACID SYNTHASE"/>
    <property type="match status" value="1"/>
</dbReference>